<keyword evidence="2" id="KW-1133">Transmembrane helix</keyword>
<evidence type="ECO:0000256" key="2">
    <source>
        <dbReference type="SAM" id="Phobius"/>
    </source>
</evidence>
<dbReference type="RefSeq" id="WP_143985323.1">
    <property type="nucleotide sequence ID" value="NZ_CP041692.1"/>
</dbReference>
<evidence type="ECO:0000313" key="5">
    <source>
        <dbReference type="Proteomes" id="UP000319263"/>
    </source>
</evidence>
<feature type="region of interest" description="Disordered" evidence="1">
    <location>
        <begin position="33"/>
        <end position="69"/>
    </location>
</feature>
<organism evidence="4 5">
    <name type="scientific">Microlunatus elymi</name>
    <dbReference type="NCBI Taxonomy" id="2596828"/>
    <lineage>
        <taxon>Bacteria</taxon>
        <taxon>Bacillati</taxon>
        <taxon>Actinomycetota</taxon>
        <taxon>Actinomycetes</taxon>
        <taxon>Propionibacteriales</taxon>
        <taxon>Propionibacteriaceae</taxon>
        <taxon>Microlunatus</taxon>
    </lineage>
</organism>
<proteinExistence type="predicted"/>
<name>A0A516PW17_9ACTN</name>
<keyword evidence="2" id="KW-0472">Membrane</keyword>
<dbReference type="Pfam" id="PF26526">
    <property type="entry name" value="DUF8175"/>
    <property type="match status" value="1"/>
</dbReference>
<dbReference type="AlphaFoldDB" id="A0A516PW17"/>
<accession>A0A516PW17</accession>
<dbReference type="EMBL" id="CP041692">
    <property type="protein sequence ID" value="QDP95350.1"/>
    <property type="molecule type" value="Genomic_DNA"/>
</dbReference>
<gene>
    <name evidence="4" type="ORF">FOE78_04975</name>
</gene>
<evidence type="ECO:0000313" key="4">
    <source>
        <dbReference type="EMBL" id="QDP95350.1"/>
    </source>
</evidence>
<keyword evidence="5" id="KW-1185">Reference proteome</keyword>
<dbReference type="OrthoDB" id="3209305at2"/>
<feature type="compositionally biased region" description="Low complexity" evidence="1">
    <location>
        <begin position="33"/>
        <end position="66"/>
    </location>
</feature>
<reference evidence="4 5" key="1">
    <citation type="submission" date="2019-07" db="EMBL/GenBank/DDBJ databases">
        <title>Microlunatus dokdonensis sp. nov. isolated from the rhizospheric soil of the wild plant Elymus tsukushiensis.</title>
        <authorList>
            <person name="Ghim S.-Y."/>
            <person name="Hwang Y.-J."/>
            <person name="Son J.-S."/>
            <person name="Shin J.-H."/>
        </authorList>
    </citation>
    <scope>NUCLEOTIDE SEQUENCE [LARGE SCALE GENOMIC DNA]</scope>
    <source>
        <strain evidence="4 5">KUDC0627</strain>
    </source>
</reference>
<evidence type="ECO:0000256" key="1">
    <source>
        <dbReference type="SAM" id="MobiDB-lite"/>
    </source>
</evidence>
<feature type="region of interest" description="Disordered" evidence="1">
    <location>
        <begin position="220"/>
        <end position="268"/>
    </location>
</feature>
<feature type="transmembrane region" description="Helical" evidence="2">
    <location>
        <begin position="7"/>
        <end position="29"/>
    </location>
</feature>
<sequence>MSRNRRRAGVVIGGLVILLAAIAVVAYLAGRSGEPQATPTTSSTAAVTPSDTPTVAPSTASSSDAADGLDRGVVAAGRGGKSEGPDGLPLTYDRTQDGAAAAATNYLIWMNSIKITDKSAADAMATATAADDTTRTALVRSFDEIRSGMRGLTTDELQPARGAYAVARYSPDSATVYVWAPEVTADASGASQQTWGIDAVNVVWARGDWKLNHELIVRSGGAAADPKDPSGNPTSAEKRSILSRTPEDPGEIQDSAEQSWLEYANAPH</sequence>
<protein>
    <recommendedName>
        <fullName evidence="3">DUF8175 domain-containing protein</fullName>
    </recommendedName>
</protein>
<dbReference type="KEGG" id="mik:FOE78_04975"/>
<dbReference type="Proteomes" id="UP000319263">
    <property type="component" value="Chromosome"/>
</dbReference>
<feature type="domain" description="DUF8175" evidence="3">
    <location>
        <begin position="34"/>
        <end position="213"/>
    </location>
</feature>
<dbReference type="InterPro" id="IPR058488">
    <property type="entry name" value="DUF8175"/>
</dbReference>
<evidence type="ECO:0000259" key="3">
    <source>
        <dbReference type="Pfam" id="PF26526"/>
    </source>
</evidence>
<keyword evidence="2" id="KW-0812">Transmembrane</keyword>